<dbReference type="OrthoDB" id="9149083at2"/>
<name>H8MYN8_CORCM</name>
<accession>H8MYN8</accession>
<proteinExistence type="predicted"/>
<organism evidence="1 2">
    <name type="scientific">Corallococcus coralloides (strain ATCC 25202 / DSM 2259 / NBRC 100086 / M2)</name>
    <name type="common">Myxococcus coralloides</name>
    <dbReference type="NCBI Taxonomy" id="1144275"/>
    <lineage>
        <taxon>Bacteria</taxon>
        <taxon>Pseudomonadati</taxon>
        <taxon>Myxococcota</taxon>
        <taxon>Myxococcia</taxon>
        <taxon>Myxococcales</taxon>
        <taxon>Cystobacterineae</taxon>
        <taxon>Myxococcaceae</taxon>
        <taxon>Corallococcus</taxon>
    </lineage>
</organism>
<evidence type="ECO:0000313" key="1">
    <source>
        <dbReference type="EMBL" id="AFE04906.1"/>
    </source>
</evidence>
<dbReference type="STRING" id="1144275.COCOR_02897"/>
<dbReference type="HOGENOM" id="CLU_938638_0_0_7"/>
<reference evidence="1 2" key="1">
    <citation type="journal article" date="2012" name="J. Bacteriol.">
        <title>Complete Genome Sequence of the Fruiting Myxobacterium Corallococcus coralloides DSM 2259.</title>
        <authorList>
            <person name="Huntley S."/>
            <person name="Zhang Y."/>
            <person name="Treuner-Lange A."/>
            <person name="Kneip S."/>
            <person name="Sensen C.W."/>
            <person name="Sogaard-Andersen L."/>
        </authorList>
    </citation>
    <scope>NUCLEOTIDE SEQUENCE [LARGE SCALE GENOMIC DNA]</scope>
    <source>
        <strain evidence="2">ATCC 25202 / DSM 2259 / NBRC 100086 / M2</strain>
    </source>
</reference>
<dbReference type="eggNOG" id="COG0457">
    <property type="taxonomic scope" value="Bacteria"/>
</dbReference>
<keyword evidence="2" id="KW-1185">Reference proteome</keyword>
<sequence>MEDWRVREKAYSAARQTVEYHREQAALDPEVHLPALIDSLMAQSRCLRELYATDAAIDSATEAVDLLRSLAQARPDAFLPRLATELHDLGRMQAAHGSSEAALAPTAEAVAILRKLAEVNPDAFLPQLATSLRHLGTYQGSPDEPEAGLASTAESVAIFRQLAAVKPDAFLPELVKSLSRLADRQSKLGQDKEQRASRLEEVAILRKLAEARPGEFRPALAKTLGYIGRFDRGAGWEEPLAFLAEAVAIGRQLVAEGLDTYVPTLALHLNELSRGLSWPDQAEASLALAEEALAVSWLHFPANPADFHRLVEMVLDNLLDLHQVRGSKPEGAVLERINAFKAWRPGERPRPA</sequence>
<dbReference type="AlphaFoldDB" id="H8MYN8"/>
<dbReference type="Gene3D" id="1.25.40.10">
    <property type="entry name" value="Tetratricopeptide repeat domain"/>
    <property type="match status" value="1"/>
</dbReference>
<dbReference type="InterPro" id="IPR011990">
    <property type="entry name" value="TPR-like_helical_dom_sf"/>
</dbReference>
<dbReference type="Proteomes" id="UP000007587">
    <property type="component" value="Chromosome"/>
</dbReference>
<protein>
    <submittedName>
        <fullName evidence="1">TPR repeat-containing protein</fullName>
    </submittedName>
</protein>
<evidence type="ECO:0000313" key="2">
    <source>
        <dbReference type="Proteomes" id="UP000007587"/>
    </source>
</evidence>
<dbReference type="RefSeq" id="WP_014395717.1">
    <property type="nucleotide sequence ID" value="NC_017030.1"/>
</dbReference>
<dbReference type="KEGG" id="ccx:COCOR_02897"/>
<dbReference type="EMBL" id="CP003389">
    <property type="protein sequence ID" value="AFE04906.1"/>
    <property type="molecule type" value="Genomic_DNA"/>
</dbReference>
<gene>
    <name evidence="1" type="ordered locus">COCOR_02897</name>
</gene>
<reference evidence="2" key="2">
    <citation type="submission" date="2012-03" db="EMBL/GenBank/DDBJ databases">
        <title>Genome sequence of the fruiting myxobacterium Corallococcus coralloides DSM 2259.</title>
        <authorList>
            <person name="Huntley S."/>
            <person name="Zhang Y."/>
            <person name="Treuner-Lange A."/>
            <person name="Sensen C.W."/>
            <person name="Sogaard-Andersen L."/>
        </authorList>
    </citation>
    <scope>NUCLEOTIDE SEQUENCE [LARGE SCALE GENOMIC DNA]</scope>
    <source>
        <strain evidence="2">ATCC 25202 / DSM 2259 / NBRC 100086 / M2</strain>
    </source>
</reference>
<dbReference type="InParanoid" id="H8MYN8"/>